<evidence type="ECO:0000313" key="3">
    <source>
        <dbReference type="Proteomes" id="UP000298424"/>
    </source>
</evidence>
<accession>A0A4V3IPI0</accession>
<comment type="caution">
    <text evidence="2">The sequence shown here is derived from an EMBL/GenBank/DDBJ whole genome shotgun (WGS) entry which is preliminary data.</text>
</comment>
<dbReference type="RefSeq" id="WP_134571416.1">
    <property type="nucleotide sequence ID" value="NZ_SOGT01000002.1"/>
</dbReference>
<organism evidence="2 3">
    <name type="scientific">Cryobacterium lyxosi</name>
    <dbReference type="NCBI Taxonomy" id="1259228"/>
    <lineage>
        <taxon>Bacteria</taxon>
        <taxon>Bacillati</taxon>
        <taxon>Actinomycetota</taxon>
        <taxon>Actinomycetes</taxon>
        <taxon>Micrococcales</taxon>
        <taxon>Microbacteriaceae</taxon>
        <taxon>Cryobacterium</taxon>
    </lineage>
</organism>
<sequence length="193" mass="19387">MSPVTRIWMGFAALGAALVHLAVGVTAPFPLSVLLVGFGIAELGWGIAALARDRIIVPRIIVGAALIPVFIWGATAALGSGLGVTSAQTGLPLYPMAIASLLNIFLAATVAIAQRHASNKVTAPVGAALHGTAAPNGWRFLTGVVVGGFLLSALTTPALAATEIGSHALPHGSHGVTAVIMPQPVDHGSHGSH</sequence>
<gene>
    <name evidence="2" type="ORF">E3T27_02205</name>
</gene>
<evidence type="ECO:0000313" key="2">
    <source>
        <dbReference type="EMBL" id="TFD28721.1"/>
    </source>
</evidence>
<proteinExistence type="predicted"/>
<feature type="transmembrane region" description="Helical" evidence="1">
    <location>
        <begin position="34"/>
        <end position="51"/>
    </location>
</feature>
<reference evidence="2 3" key="1">
    <citation type="submission" date="2019-03" db="EMBL/GenBank/DDBJ databases">
        <title>Genomics of glacier-inhabiting Cryobacterium strains.</title>
        <authorList>
            <person name="Liu Q."/>
            <person name="Xin Y.-H."/>
        </authorList>
    </citation>
    <scope>NUCLEOTIDE SEQUENCE [LARGE SCALE GENOMIC DNA]</scope>
    <source>
        <strain evidence="2 3">TMT1-1</strain>
    </source>
</reference>
<keyword evidence="1" id="KW-1133">Transmembrane helix</keyword>
<feature type="transmembrane region" description="Helical" evidence="1">
    <location>
        <begin position="60"/>
        <end position="81"/>
    </location>
</feature>
<feature type="transmembrane region" description="Helical" evidence="1">
    <location>
        <begin position="93"/>
        <end position="113"/>
    </location>
</feature>
<dbReference type="AlphaFoldDB" id="A0A4V3IPI0"/>
<keyword evidence="1" id="KW-0472">Membrane</keyword>
<evidence type="ECO:0000256" key="1">
    <source>
        <dbReference type="SAM" id="Phobius"/>
    </source>
</evidence>
<keyword evidence="3" id="KW-1185">Reference proteome</keyword>
<dbReference type="Proteomes" id="UP000298424">
    <property type="component" value="Unassembled WGS sequence"/>
</dbReference>
<name>A0A4V3IPI0_9MICO</name>
<protein>
    <submittedName>
        <fullName evidence="2">Uncharacterized protein</fullName>
    </submittedName>
</protein>
<dbReference type="OrthoDB" id="5124600at2"/>
<keyword evidence="1" id="KW-0812">Transmembrane</keyword>
<dbReference type="EMBL" id="SOGT01000002">
    <property type="protein sequence ID" value="TFD28721.1"/>
    <property type="molecule type" value="Genomic_DNA"/>
</dbReference>